<dbReference type="Pfam" id="PF00428">
    <property type="entry name" value="Ribosomal_60s"/>
    <property type="match status" value="1"/>
</dbReference>
<dbReference type="GO" id="GO:0030295">
    <property type="term" value="F:protein kinase activator activity"/>
    <property type="evidence" value="ECO:0007669"/>
    <property type="project" value="TreeGrafter"/>
</dbReference>
<dbReference type="CDD" id="cd05831">
    <property type="entry name" value="Ribosomal_P1"/>
    <property type="match status" value="1"/>
</dbReference>
<accession>A0A0L8G8N4</accession>
<evidence type="ECO:0000313" key="8">
    <source>
        <dbReference type="EMBL" id="KOF72935.1"/>
    </source>
</evidence>
<evidence type="ECO:0000256" key="4">
    <source>
        <dbReference type="ARBA" id="ARBA00023274"/>
    </source>
</evidence>
<evidence type="ECO:0000256" key="2">
    <source>
        <dbReference type="ARBA" id="ARBA00005436"/>
    </source>
</evidence>
<dbReference type="InterPro" id="IPR038716">
    <property type="entry name" value="P1/P2_N_sf"/>
</dbReference>
<comment type="similarity">
    <text evidence="2">Belongs to the eukaryotic ribosomal protein P1/P2 family.</text>
</comment>
<keyword evidence="4" id="KW-0687">Ribonucleoprotein</keyword>
<dbReference type="EMBL" id="KQ423425">
    <property type="protein sequence ID" value="KOF72935.1"/>
    <property type="molecule type" value="Genomic_DNA"/>
</dbReference>
<dbReference type="Gene3D" id="1.10.10.1410">
    <property type="match status" value="1"/>
</dbReference>
<evidence type="ECO:0000256" key="3">
    <source>
        <dbReference type="ARBA" id="ARBA00022980"/>
    </source>
</evidence>
<dbReference type="STRING" id="37653.A0A0L8G8N4"/>
<reference evidence="8" key="1">
    <citation type="submission" date="2015-07" db="EMBL/GenBank/DDBJ databases">
        <title>MeaNS - Measles Nucleotide Surveillance Program.</title>
        <authorList>
            <person name="Tran T."/>
            <person name="Druce J."/>
        </authorList>
    </citation>
    <scope>NUCLEOTIDE SEQUENCE</scope>
    <source>
        <strain evidence="8">UCB-OBI-ISO-001</strain>
        <tissue evidence="8">Gonad</tissue>
    </source>
</reference>
<dbReference type="GO" id="GO:0022625">
    <property type="term" value="C:cytosolic large ribosomal subunit"/>
    <property type="evidence" value="ECO:0007669"/>
    <property type="project" value="TreeGrafter"/>
</dbReference>
<feature type="region of interest" description="Disordered" evidence="7">
    <location>
        <begin position="69"/>
        <end position="92"/>
    </location>
</feature>
<evidence type="ECO:0000256" key="5">
    <source>
        <dbReference type="ARBA" id="ARBA00035301"/>
    </source>
</evidence>
<dbReference type="GO" id="GO:0043021">
    <property type="term" value="F:ribonucleoprotein complex binding"/>
    <property type="evidence" value="ECO:0007669"/>
    <property type="project" value="TreeGrafter"/>
</dbReference>
<dbReference type="GO" id="GO:0003735">
    <property type="term" value="F:structural constituent of ribosome"/>
    <property type="evidence" value="ECO:0007669"/>
    <property type="project" value="TreeGrafter"/>
</dbReference>
<dbReference type="FunFam" id="1.10.10.1410:FF:000002">
    <property type="entry name" value="60S acidic ribosomal protein P2"/>
    <property type="match status" value="1"/>
</dbReference>
<protein>
    <recommendedName>
        <fullName evidence="5">Large ribosomal subunit protein P2</fullName>
    </recommendedName>
    <alternativeName>
        <fullName evidence="6">60S acidic ribosomal protein P2</fullName>
    </alternativeName>
</protein>
<gene>
    <name evidence="8" type="ORF">OCBIM_22038633mg</name>
</gene>
<proteinExistence type="inferred from homology"/>
<sequence length="92" mass="9897">MCLCCINSHYDQVTVAADKITMILKAADVSVEPYWPSLFAHALDDVDIKVIISNVSSMAAASAGDVAAVPTKEEKKEMKEESEESNDDTGFG</sequence>
<dbReference type="GO" id="GO:0002181">
    <property type="term" value="P:cytoplasmic translation"/>
    <property type="evidence" value="ECO:0007669"/>
    <property type="project" value="TreeGrafter"/>
</dbReference>
<feature type="compositionally biased region" description="Acidic residues" evidence="7">
    <location>
        <begin position="80"/>
        <end position="92"/>
    </location>
</feature>
<evidence type="ECO:0000256" key="7">
    <source>
        <dbReference type="SAM" id="MobiDB-lite"/>
    </source>
</evidence>
<dbReference type="AlphaFoldDB" id="A0A0L8G8N4"/>
<evidence type="ECO:0000256" key="6">
    <source>
        <dbReference type="ARBA" id="ARBA00035443"/>
    </source>
</evidence>
<comment type="function">
    <text evidence="1">Plays an important role in the elongation step of protein synthesis.</text>
</comment>
<evidence type="ECO:0000256" key="1">
    <source>
        <dbReference type="ARBA" id="ARBA00003362"/>
    </source>
</evidence>
<organism evidence="8">
    <name type="scientific">Octopus bimaculoides</name>
    <name type="common">California two-spotted octopus</name>
    <dbReference type="NCBI Taxonomy" id="37653"/>
    <lineage>
        <taxon>Eukaryota</taxon>
        <taxon>Metazoa</taxon>
        <taxon>Spiralia</taxon>
        <taxon>Lophotrochozoa</taxon>
        <taxon>Mollusca</taxon>
        <taxon>Cephalopoda</taxon>
        <taxon>Coleoidea</taxon>
        <taxon>Octopodiformes</taxon>
        <taxon>Octopoda</taxon>
        <taxon>Incirrata</taxon>
        <taxon>Octopodidae</taxon>
        <taxon>Octopus</taxon>
    </lineage>
</organism>
<dbReference type="PANTHER" id="PTHR45696">
    <property type="entry name" value="60S ACIDIC RIBOSOMAL PROTEIN P1"/>
    <property type="match status" value="1"/>
</dbReference>
<dbReference type="PANTHER" id="PTHR45696:SF10">
    <property type="entry name" value="LARGE RIBOSOMAL SUBUNIT PROTEIN P1"/>
    <property type="match status" value="1"/>
</dbReference>
<keyword evidence="3" id="KW-0689">Ribosomal protein</keyword>
<dbReference type="OMA" id="CCINSHY"/>
<name>A0A0L8G8N4_OCTBM</name>
<dbReference type="OrthoDB" id="2194681at2759"/>